<evidence type="ECO:0000256" key="1">
    <source>
        <dbReference type="SAM" id="Phobius"/>
    </source>
</evidence>
<proteinExistence type="predicted"/>
<sequence length="158" mass="16636">MPGDVATARQLWWGVIGLGLVQLAASMIEALGLREEFTADILEQAHTTDPQLTSATAGLMVSIAFVMVGIIGVVVAVVAAVIVHQLGRGKIWARTVMTFAGVWLVFMAIGTMFALDAVSGAASLVAGAASIVQGVLAAGAIYLCYRPESARYFQRRQQ</sequence>
<gene>
    <name evidence="2" type="ORF">B0T46_19660</name>
</gene>
<dbReference type="AlphaFoldDB" id="A0A1V2TCI1"/>
<dbReference type="Proteomes" id="UP000188836">
    <property type="component" value="Unassembled WGS sequence"/>
</dbReference>
<feature type="transmembrane region" description="Helical" evidence="1">
    <location>
        <begin position="12"/>
        <end position="33"/>
    </location>
</feature>
<feature type="transmembrane region" description="Helical" evidence="1">
    <location>
        <begin position="95"/>
        <end position="115"/>
    </location>
</feature>
<evidence type="ECO:0000313" key="2">
    <source>
        <dbReference type="EMBL" id="ONM47213.1"/>
    </source>
</evidence>
<dbReference type="EMBL" id="MUMY01000017">
    <property type="protein sequence ID" value="ONM47213.1"/>
    <property type="molecule type" value="Genomic_DNA"/>
</dbReference>
<dbReference type="STRING" id="1538463.B0T36_10895"/>
<protein>
    <recommendedName>
        <fullName evidence="4">DUF2127 domain-containing protein</fullName>
    </recommendedName>
</protein>
<keyword evidence="1" id="KW-0812">Transmembrane</keyword>
<name>A0A1V2TCI1_9NOCA</name>
<keyword evidence="1" id="KW-0472">Membrane</keyword>
<evidence type="ECO:0008006" key="4">
    <source>
        <dbReference type="Google" id="ProtNLM"/>
    </source>
</evidence>
<organism evidence="2 3">
    <name type="scientific">Nocardia donostiensis</name>
    <dbReference type="NCBI Taxonomy" id="1538463"/>
    <lineage>
        <taxon>Bacteria</taxon>
        <taxon>Bacillati</taxon>
        <taxon>Actinomycetota</taxon>
        <taxon>Actinomycetes</taxon>
        <taxon>Mycobacteriales</taxon>
        <taxon>Nocardiaceae</taxon>
        <taxon>Nocardia</taxon>
    </lineage>
</organism>
<comment type="caution">
    <text evidence="2">The sequence shown here is derived from an EMBL/GenBank/DDBJ whole genome shotgun (WGS) entry which is preliminary data.</text>
</comment>
<feature type="transmembrane region" description="Helical" evidence="1">
    <location>
        <begin position="121"/>
        <end position="145"/>
    </location>
</feature>
<feature type="transmembrane region" description="Helical" evidence="1">
    <location>
        <begin position="59"/>
        <end position="83"/>
    </location>
</feature>
<keyword evidence="3" id="KW-1185">Reference proteome</keyword>
<evidence type="ECO:0000313" key="3">
    <source>
        <dbReference type="Proteomes" id="UP000188836"/>
    </source>
</evidence>
<reference evidence="2 3" key="1">
    <citation type="journal article" date="2016" name="Antonie Van Leeuwenhoek">
        <title>Nocardia donostiensis sp. nov., isolated from human respiratory specimens.</title>
        <authorList>
            <person name="Ercibengoa M."/>
            <person name="Bell M."/>
            <person name="Marimon J.M."/>
            <person name="Humrighouse B."/>
            <person name="Klenk H.P."/>
            <person name="Potter G."/>
            <person name="Perez-Trallero E."/>
        </authorList>
    </citation>
    <scope>NUCLEOTIDE SEQUENCE [LARGE SCALE GENOMIC DNA]</scope>
    <source>
        <strain evidence="2 3">X1655</strain>
    </source>
</reference>
<accession>A0A1V2TCI1</accession>
<keyword evidence="1" id="KW-1133">Transmembrane helix</keyword>